<dbReference type="EC" id="2.4.1.14" evidence="2"/>
<protein>
    <recommendedName>
        <fullName evidence="2">sucrose-phosphate synthase</fullName>
        <ecNumber evidence="2">2.4.1.14</ecNumber>
    </recommendedName>
</protein>
<gene>
    <name evidence="8" type="ORF">METESE_20520</name>
</gene>
<evidence type="ECO:0000259" key="7">
    <source>
        <dbReference type="Pfam" id="PF13579"/>
    </source>
</evidence>
<evidence type="ECO:0000313" key="8">
    <source>
        <dbReference type="EMBL" id="BDU77094.1"/>
    </source>
</evidence>
<dbReference type="KEGG" id="msea:METESE_20520"/>
<dbReference type="NCBIfam" id="TIGR02472">
    <property type="entry name" value="sucr_P_syn_N"/>
    <property type="match status" value="1"/>
</dbReference>
<evidence type="ECO:0000256" key="5">
    <source>
        <dbReference type="ARBA" id="ARBA00047471"/>
    </source>
</evidence>
<dbReference type="EMBL" id="AP027081">
    <property type="protein sequence ID" value="BDU77094.1"/>
    <property type="molecule type" value="Genomic_DNA"/>
</dbReference>
<dbReference type="AlphaFoldDB" id="A0AA48GSX9"/>
<keyword evidence="9" id="KW-1185">Reference proteome</keyword>
<dbReference type="SUPFAM" id="SSF53756">
    <property type="entry name" value="UDP-Glycosyltransferase/glycogen phosphorylase"/>
    <property type="match status" value="1"/>
</dbReference>
<dbReference type="GO" id="GO:0046524">
    <property type="term" value="F:sucrose-phosphate synthase activity"/>
    <property type="evidence" value="ECO:0007669"/>
    <property type="project" value="UniProtKB-EC"/>
</dbReference>
<comment type="catalytic activity">
    <reaction evidence="5">
        <text>beta-D-fructose 6-phosphate + UDP-alpha-D-glucose = sucrose 6(F)-phosphate + UDP + H(+)</text>
        <dbReference type="Rhea" id="RHEA:22172"/>
        <dbReference type="ChEBI" id="CHEBI:15378"/>
        <dbReference type="ChEBI" id="CHEBI:57634"/>
        <dbReference type="ChEBI" id="CHEBI:57723"/>
        <dbReference type="ChEBI" id="CHEBI:58223"/>
        <dbReference type="ChEBI" id="CHEBI:58885"/>
        <dbReference type="EC" id="2.4.1.14"/>
    </reaction>
</comment>
<dbReference type="Pfam" id="PF13579">
    <property type="entry name" value="Glyco_trans_4_4"/>
    <property type="match status" value="1"/>
</dbReference>
<accession>A0AA48GSX9</accession>
<feature type="domain" description="Glycosyl transferase family 1" evidence="6">
    <location>
        <begin position="249"/>
        <end position="423"/>
    </location>
</feature>
<evidence type="ECO:0000256" key="3">
    <source>
        <dbReference type="ARBA" id="ARBA00022676"/>
    </source>
</evidence>
<dbReference type="RefSeq" id="WP_243345937.1">
    <property type="nucleotide sequence ID" value="NZ_AP027081.1"/>
</dbReference>
<keyword evidence="3" id="KW-0328">Glycosyltransferase</keyword>
<feature type="domain" description="Glycosyltransferase subfamily 4-like N-terminal" evidence="7">
    <location>
        <begin position="31"/>
        <end position="222"/>
    </location>
</feature>
<evidence type="ECO:0000256" key="1">
    <source>
        <dbReference type="ARBA" id="ARBA00006530"/>
    </source>
</evidence>
<dbReference type="InterPro" id="IPR012822">
    <property type="entry name" value="SucroseP_synth_GlycoTrfase_dom"/>
</dbReference>
<sequence length="463" mass="50310">MSGPGLHLLLISVHGLIRGVDPELGRDPDTGGQVLYVLELARALGRHPAVAQVDLLTRRVCDPGAGPAYAEPVERLGPRARILRLPCGPEGYVRKERLWDHLDGLVEAYLAFARRARRLPDLLHSHYADAGYVAMRLSSMLGVPFVHTGHSLGRCKQAALLAAGGQEAALERQFQFARRIRAEEAVLSQAALVIASTRQELEEQYAGYGAFNPRRAVVLPPGTDLARFAPLRRGAGAPAVAAQVDRFLRDPAKPLLLCVGRPAPRKNLVGLVHAFGRDPDLRRQANLAIIGGSREDLRDLPEPARTVWRELLLAIDLHDLHGHVAIPKGHAPADIPDLYRLAAQRRGLCLNPSFSETFGLTLIEAAACGLPLVATDNGGPRDILTQCRNGLLMDVREPAAMAAAIKAALADPGPWERWSRAGIRRVRACYSWEIHVERYLARIRDLLAVAARLPGPAALGQPA</sequence>
<dbReference type="InterPro" id="IPR044161">
    <property type="entry name" value="SPS"/>
</dbReference>
<dbReference type="Gene3D" id="3.40.50.2000">
    <property type="entry name" value="Glycogen Phosphorylase B"/>
    <property type="match status" value="2"/>
</dbReference>
<keyword evidence="4" id="KW-0808">Transferase</keyword>
<proteinExistence type="inferred from homology"/>
<dbReference type="Proteomes" id="UP001228113">
    <property type="component" value="Chromosome"/>
</dbReference>
<dbReference type="PANTHER" id="PTHR46039:SF5">
    <property type="entry name" value="SUCROSE-PHOSPHATE SYNTHASE 3-RELATED"/>
    <property type="match status" value="1"/>
</dbReference>
<evidence type="ECO:0000259" key="6">
    <source>
        <dbReference type="Pfam" id="PF00534"/>
    </source>
</evidence>
<comment type="similarity">
    <text evidence="1">Belongs to the glycosyltransferase 1 family.</text>
</comment>
<dbReference type="InterPro" id="IPR001296">
    <property type="entry name" value="Glyco_trans_1"/>
</dbReference>
<dbReference type="InterPro" id="IPR028098">
    <property type="entry name" value="Glyco_trans_4-like_N"/>
</dbReference>
<dbReference type="Pfam" id="PF00534">
    <property type="entry name" value="Glycos_transf_1"/>
    <property type="match status" value="1"/>
</dbReference>
<dbReference type="PANTHER" id="PTHR46039">
    <property type="entry name" value="SUCROSE-PHOSPHATE SYNTHASE 3-RELATED"/>
    <property type="match status" value="1"/>
</dbReference>
<evidence type="ECO:0000313" key="9">
    <source>
        <dbReference type="Proteomes" id="UP001228113"/>
    </source>
</evidence>
<reference evidence="8" key="1">
    <citation type="journal article" date="2023" name="Int. J. Syst. Evol. Microbiol.">
        <title>Mesoterricola silvestris gen. nov., sp. nov., Mesoterricola sediminis sp. nov., Geothrix oryzae sp. nov., Geothrix edaphica sp. nov., Geothrix rubra sp. nov., and Geothrix limicola sp. nov., six novel members of Acidobacteriota isolated from soils.</title>
        <authorList>
            <person name="Itoh H."/>
            <person name="Sugisawa Y."/>
            <person name="Mise K."/>
            <person name="Xu Z."/>
            <person name="Kuniyasu M."/>
            <person name="Ushijima N."/>
            <person name="Kawano K."/>
            <person name="Kobayashi E."/>
            <person name="Shiratori Y."/>
            <person name="Masuda Y."/>
            <person name="Senoo K."/>
        </authorList>
    </citation>
    <scope>NUCLEOTIDE SEQUENCE</scope>
    <source>
        <strain evidence="8">W786</strain>
    </source>
</reference>
<evidence type="ECO:0000256" key="2">
    <source>
        <dbReference type="ARBA" id="ARBA00012536"/>
    </source>
</evidence>
<name>A0AA48GSX9_9BACT</name>
<organism evidence="8 9">
    <name type="scientific">Mesoterricola sediminis</name>
    <dbReference type="NCBI Taxonomy" id="2927980"/>
    <lineage>
        <taxon>Bacteria</taxon>
        <taxon>Pseudomonadati</taxon>
        <taxon>Acidobacteriota</taxon>
        <taxon>Holophagae</taxon>
        <taxon>Holophagales</taxon>
        <taxon>Holophagaceae</taxon>
        <taxon>Mesoterricola</taxon>
    </lineage>
</organism>
<evidence type="ECO:0000256" key="4">
    <source>
        <dbReference type="ARBA" id="ARBA00022679"/>
    </source>
</evidence>